<evidence type="ECO:0000256" key="1">
    <source>
        <dbReference type="SAM" id="Phobius"/>
    </source>
</evidence>
<keyword evidence="1" id="KW-0472">Membrane</keyword>
<sequence>MRDRDRTRCRGSLVVRPILALLLLCAVCGARADELRPAYLQLTETRPDVFEVLFKVPARGGAERLDLRVEFDDSVVAQSAISDGFVGGAHLQRWTLQRPGGLAGTQLGMTGPAALRTETLLRVQYRDGSALVHRLTPEAPRYVVEPQPGLWQVVSTYLVLGVEHILIGLDHLLFVLVLLLMVDGTRKLVATITAFTVAHSITLSLAALDLVRVPVPPVEACIALSIVFVAAEIVHRERGLPSLTARRPWIVAFTFGLLHGLGFAAALGEIGLPQSAVPAALLFFNVGVEIGQLLFVAAVLLFGWVARQALRSEPPRWREVPAYAVGALAMFWVIERTAGFWA</sequence>
<dbReference type="InterPro" id="IPR032809">
    <property type="entry name" value="Put_HupE_UreJ"/>
</dbReference>
<evidence type="ECO:0000313" key="2">
    <source>
        <dbReference type="EMBL" id="TGD72284.1"/>
    </source>
</evidence>
<dbReference type="Proteomes" id="UP000298050">
    <property type="component" value="Unassembled WGS sequence"/>
</dbReference>
<feature type="transmembrane region" description="Helical" evidence="1">
    <location>
        <begin position="214"/>
        <end position="235"/>
    </location>
</feature>
<feature type="transmembrane region" description="Helical" evidence="1">
    <location>
        <begin position="188"/>
        <end position="208"/>
    </location>
</feature>
<dbReference type="AlphaFoldDB" id="A0A4Z0LYI6"/>
<dbReference type="OrthoDB" id="9808870at2"/>
<keyword evidence="1" id="KW-0812">Transmembrane</keyword>
<proteinExistence type="predicted"/>
<accession>A0A4Z0LYI6</accession>
<organism evidence="2 3">
    <name type="scientific">Mangrovimicrobium sediminis</name>
    <dbReference type="NCBI Taxonomy" id="2562682"/>
    <lineage>
        <taxon>Bacteria</taxon>
        <taxon>Pseudomonadati</taxon>
        <taxon>Pseudomonadota</taxon>
        <taxon>Gammaproteobacteria</taxon>
        <taxon>Cellvibrionales</taxon>
        <taxon>Halieaceae</taxon>
        <taxon>Mangrovimicrobium</taxon>
    </lineage>
</organism>
<dbReference type="Pfam" id="PF13795">
    <property type="entry name" value="HupE_UreJ_2"/>
    <property type="match status" value="1"/>
</dbReference>
<evidence type="ECO:0000313" key="3">
    <source>
        <dbReference type="Proteomes" id="UP000298050"/>
    </source>
</evidence>
<protein>
    <submittedName>
        <fullName evidence="2">HupE/UreJ family protein</fullName>
    </submittedName>
</protein>
<feature type="transmembrane region" description="Helical" evidence="1">
    <location>
        <begin position="279"/>
        <end position="305"/>
    </location>
</feature>
<keyword evidence="1" id="KW-1133">Transmembrane helix</keyword>
<name>A0A4Z0LYI6_9GAMM</name>
<dbReference type="EMBL" id="SRLE01000010">
    <property type="protein sequence ID" value="TGD72284.1"/>
    <property type="molecule type" value="Genomic_DNA"/>
</dbReference>
<comment type="caution">
    <text evidence="2">The sequence shown here is derived from an EMBL/GenBank/DDBJ whole genome shotgun (WGS) entry which is preliminary data.</text>
</comment>
<feature type="transmembrane region" description="Helical" evidence="1">
    <location>
        <begin position="247"/>
        <end position="267"/>
    </location>
</feature>
<feature type="transmembrane region" description="Helical" evidence="1">
    <location>
        <begin position="157"/>
        <end position="181"/>
    </location>
</feature>
<keyword evidence="3" id="KW-1185">Reference proteome</keyword>
<reference evidence="2 3" key="1">
    <citation type="submission" date="2019-04" db="EMBL/GenBank/DDBJ databases">
        <title>Taxonomy of novel Haliea sp. from mangrove soil of West Coast of India.</title>
        <authorList>
            <person name="Verma A."/>
            <person name="Kumar P."/>
            <person name="Krishnamurthi S."/>
        </authorList>
    </citation>
    <scope>NUCLEOTIDE SEQUENCE [LARGE SCALE GENOMIC DNA]</scope>
    <source>
        <strain evidence="2 3">SAOS-164</strain>
    </source>
</reference>
<gene>
    <name evidence="2" type="ORF">E4634_15065</name>
</gene>